<gene>
    <name evidence="2" type="ORF">METZ01_LOCUS56199</name>
</gene>
<evidence type="ECO:0000313" key="2">
    <source>
        <dbReference type="EMBL" id="SVA03345.1"/>
    </source>
</evidence>
<protein>
    <recommendedName>
        <fullName evidence="1">SCP2 domain-containing protein</fullName>
    </recommendedName>
</protein>
<dbReference type="InterPro" id="IPR036527">
    <property type="entry name" value="SCP2_sterol-bd_dom_sf"/>
</dbReference>
<accession>A0A381SH12</accession>
<evidence type="ECO:0000259" key="1">
    <source>
        <dbReference type="Pfam" id="PF02036"/>
    </source>
</evidence>
<dbReference type="InterPro" id="IPR003033">
    <property type="entry name" value="SCP2_sterol-bd_dom"/>
</dbReference>
<dbReference type="AlphaFoldDB" id="A0A381SH12"/>
<dbReference type="SUPFAM" id="SSF55718">
    <property type="entry name" value="SCP-like"/>
    <property type="match status" value="1"/>
</dbReference>
<sequence length="122" mass="12628">VAEPLSDAWIAALDAAVAEHPGLQEAAAAMTLVLEYSTSGGPTWHVVFDHGSVRVVAGPADHPDLRFATDPATARALAAGTLDPLRAVIDGDLTLGGDPRLLVEHRAVFDGLGDVFAVAREP</sequence>
<proteinExistence type="predicted"/>
<feature type="domain" description="SCP2" evidence="1">
    <location>
        <begin position="22"/>
        <end position="109"/>
    </location>
</feature>
<reference evidence="2" key="1">
    <citation type="submission" date="2018-05" db="EMBL/GenBank/DDBJ databases">
        <authorList>
            <person name="Lanie J.A."/>
            <person name="Ng W.-L."/>
            <person name="Kazmierczak K.M."/>
            <person name="Andrzejewski T.M."/>
            <person name="Davidsen T.M."/>
            <person name="Wayne K.J."/>
            <person name="Tettelin H."/>
            <person name="Glass J.I."/>
            <person name="Rusch D."/>
            <person name="Podicherti R."/>
            <person name="Tsui H.-C.T."/>
            <person name="Winkler M.E."/>
        </authorList>
    </citation>
    <scope>NUCLEOTIDE SEQUENCE</scope>
</reference>
<feature type="non-terminal residue" evidence="2">
    <location>
        <position position="1"/>
    </location>
</feature>
<dbReference type="Gene3D" id="3.30.1050.10">
    <property type="entry name" value="SCP2 sterol-binding domain"/>
    <property type="match status" value="1"/>
</dbReference>
<name>A0A381SH12_9ZZZZ</name>
<organism evidence="2">
    <name type="scientific">marine metagenome</name>
    <dbReference type="NCBI Taxonomy" id="408172"/>
    <lineage>
        <taxon>unclassified sequences</taxon>
        <taxon>metagenomes</taxon>
        <taxon>ecological metagenomes</taxon>
    </lineage>
</organism>
<dbReference type="EMBL" id="UINC01003098">
    <property type="protein sequence ID" value="SVA03345.1"/>
    <property type="molecule type" value="Genomic_DNA"/>
</dbReference>
<dbReference type="Pfam" id="PF02036">
    <property type="entry name" value="SCP2"/>
    <property type="match status" value="1"/>
</dbReference>